<evidence type="ECO:0000259" key="1">
    <source>
        <dbReference type="Pfam" id="PF01738"/>
    </source>
</evidence>
<evidence type="ECO:0000313" key="2">
    <source>
        <dbReference type="EMBL" id="GIU44374.1"/>
    </source>
</evidence>
<keyword evidence="3" id="KW-1185">Reference proteome</keyword>
<accession>A0ABQ4PA21</accession>
<dbReference type="EMBL" id="BPFB01000009">
    <property type="protein sequence ID" value="GIU44374.1"/>
    <property type="molecule type" value="Genomic_DNA"/>
</dbReference>
<dbReference type="Gene3D" id="3.40.50.1820">
    <property type="entry name" value="alpha/beta hydrolase"/>
    <property type="match status" value="1"/>
</dbReference>
<dbReference type="PANTHER" id="PTHR47562:SF2">
    <property type="entry name" value="CARBOXYMETHYLENEBUTENOLIDASE-RELATED"/>
    <property type="match status" value="1"/>
</dbReference>
<comment type="caution">
    <text evidence="2">The sequence shown here is derived from an EMBL/GenBank/DDBJ whole genome shotgun (WGS) entry which is preliminary data.</text>
</comment>
<evidence type="ECO:0000313" key="3">
    <source>
        <dbReference type="Proteomes" id="UP000761574"/>
    </source>
</evidence>
<dbReference type="InterPro" id="IPR029058">
    <property type="entry name" value="AB_hydrolase_fold"/>
</dbReference>
<dbReference type="SUPFAM" id="SSF53474">
    <property type="entry name" value="alpha/beta-Hydrolases"/>
    <property type="match status" value="1"/>
</dbReference>
<sequence length="247" mass="27264">MSMMVKQAVHDIDTPTGPMRCYLYRPNAEGPFSTIIFYSEIFQQTAPIARAAAIMAGHGFVVLVPEVFHELNPLGTVLAYDDAGKDKGNQDKFTKGLEHHDSDTQALVEFAQRQPFCSSLVGAMGVCIGGHLAYRAALNSDVVGAFCLYPTDIHSNTLPCNKGNDSLSRTGDIQGELALVFGRQDPHVDVAGRQLIYAKLSETKRCFSWLEVNAQHAFMRDEGERYDPALALQMYGQAVAFFQRVLR</sequence>
<feature type="domain" description="Dienelactone hydrolase" evidence="1">
    <location>
        <begin position="19"/>
        <end position="245"/>
    </location>
</feature>
<dbReference type="Pfam" id="PF01738">
    <property type="entry name" value="DLH"/>
    <property type="match status" value="1"/>
</dbReference>
<proteinExistence type="predicted"/>
<organism evidence="2 3">
    <name type="scientific">Shewanella algidipiscicola</name>
    <dbReference type="NCBI Taxonomy" id="614070"/>
    <lineage>
        <taxon>Bacteria</taxon>
        <taxon>Pseudomonadati</taxon>
        <taxon>Pseudomonadota</taxon>
        <taxon>Gammaproteobacteria</taxon>
        <taxon>Alteromonadales</taxon>
        <taxon>Shewanellaceae</taxon>
        <taxon>Shewanella</taxon>
    </lineage>
</organism>
<reference evidence="2 3" key="1">
    <citation type="submission" date="2021-05" db="EMBL/GenBank/DDBJ databases">
        <title>Molecular characterization for Shewanella algae harboring chromosomal blaOXA-55-like strains isolated from clinical and environment sample.</title>
        <authorList>
            <person name="Ohama Y."/>
            <person name="Aoki K."/>
            <person name="Harada S."/>
            <person name="Moriya K."/>
            <person name="Ishii Y."/>
            <person name="Tateda K."/>
        </authorList>
    </citation>
    <scope>NUCLEOTIDE SEQUENCE [LARGE SCALE GENOMIC DNA]</scope>
    <source>
        <strain evidence="2 3">LMG 23746</strain>
    </source>
</reference>
<dbReference type="PANTHER" id="PTHR47562">
    <property type="match status" value="1"/>
</dbReference>
<gene>
    <name evidence="2" type="ORF">TUM4630_09890</name>
</gene>
<dbReference type="Proteomes" id="UP000761574">
    <property type="component" value="Unassembled WGS sequence"/>
</dbReference>
<protein>
    <submittedName>
        <fullName evidence="2">Carboxymethylenebutenolidase</fullName>
    </submittedName>
</protein>
<dbReference type="InterPro" id="IPR002925">
    <property type="entry name" value="Dienelactn_hydro"/>
</dbReference>
<name>A0ABQ4PA21_9GAMM</name>